<reference evidence="2" key="1">
    <citation type="submission" date="2021-07" db="EMBL/GenBank/DDBJ databases">
        <title>Genome Resource of American Ginseng Black Spot Pathogen Alternaria panax.</title>
        <authorList>
            <person name="Qiu C."/>
            <person name="Wang W."/>
            <person name="Liu Z."/>
        </authorList>
    </citation>
    <scope>NUCLEOTIDE SEQUENCE</scope>
    <source>
        <strain evidence="2">BNCC115425</strain>
    </source>
</reference>
<feature type="compositionally biased region" description="Polar residues" evidence="1">
    <location>
        <begin position="191"/>
        <end position="201"/>
    </location>
</feature>
<proteinExistence type="predicted"/>
<gene>
    <name evidence="2" type="ORF">G6011_07761</name>
</gene>
<dbReference type="EMBL" id="JAANER010000011">
    <property type="protein sequence ID" value="KAG9185217.1"/>
    <property type="molecule type" value="Genomic_DNA"/>
</dbReference>
<evidence type="ECO:0000313" key="2">
    <source>
        <dbReference type="EMBL" id="KAG9185217.1"/>
    </source>
</evidence>
<sequence>MALYTKLSLCSLKTATIALANVVLTTISTATVHVTTLVLNAGENEIFLASSLSQEPGLFERRATSHRTQRTLPYDQATTNSLINSHMDEIFRRLDLIQNISDEQHTSSADTRVRLQSLERRARRLYRELQGTYEENTGYQAPPSATVRAQEATRDPGTYSQSSRIGRRRLTEIHALELGQDPYSPMDGAEYSTNTVQSAASASEDISVRTNTSSDRTFDSNREPPPPPPEYPISPNHYAEYLRWGEDLISDDDLPSLRYSPESSAIDSDFARV</sequence>
<accession>A0AAD4I4P5</accession>
<organism evidence="2 3">
    <name type="scientific">Alternaria panax</name>
    <dbReference type="NCBI Taxonomy" id="48097"/>
    <lineage>
        <taxon>Eukaryota</taxon>
        <taxon>Fungi</taxon>
        <taxon>Dikarya</taxon>
        <taxon>Ascomycota</taxon>
        <taxon>Pezizomycotina</taxon>
        <taxon>Dothideomycetes</taxon>
        <taxon>Pleosporomycetidae</taxon>
        <taxon>Pleosporales</taxon>
        <taxon>Pleosporineae</taxon>
        <taxon>Pleosporaceae</taxon>
        <taxon>Alternaria</taxon>
        <taxon>Alternaria sect. Panax</taxon>
    </lineage>
</organism>
<name>A0AAD4I4P5_9PLEO</name>
<feature type="region of interest" description="Disordered" evidence="1">
    <location>
        <begin position="131"/>
        <end position="236"/>
    </location>
</feature>
<evidence type="ECO:0000256" key="1">
    <source>
        <dbReference type="SAM" id="MobiDB-lite"/>
    </source>
</evidence>
<feature type="compositionally biased region" description="Pro residues" evidence="1">
    <location>
        <begin position="223"/>
        <end position="232"/>
    </location>
</feature>
<protein>
    <submittedName>
        <fullName evidence="2">Uncharacterized protein</fullName>
    </submittedName>
</protein>
<evidence type="ECO:0000313" key="3">
    <source>
        <dbReference type="Proteomes" id="UP001199106"/>
    </source>
</evidence>
<dbReference type="Proteomes" id="UP001199106">
    <property type="component" value="Unassembled WGS sequence"/>
</dbReference>
<feature type="region of interest" description="Disordered" evidence="1">
    <location>
        <begin position="252"/>
        <end position="273"/>
    </location>
</feature>
<keyword evidence="3" id="KW-1185">Reference proteome</keyword>
<dbReference type="AlphaFoldDB" id="A0AAD4I4P5"/>
<comment type="caution">
    <text evidence="2">The sequence shown here is derived from an EMBL/GenBank/DDBJ whole genome shotgun (WGS) entry which is preliminary data.</text>
</comment>